<name>A0ABQ9HBY4_9NEOP</name>
<sequence>MERHDAARRVRRSPPATNDICVFTIERWPNAGRSTNRGRRDPLTNLSARDEHASSVKSVFGPVRSNVPGAHIRRGPRWFSGQTTRLPPRRTVFNSRQGHRDFSIWEMWWTLPLAVGFFLGHSRFPRYCIPLQRHLRLISLSVALEASLTGLRFLILSSLANTTIAINAWCGDASGWTFVLAGSTHIGCVVLFSIPIGGMSLHKSIVDFEVIADEASSPDKWELGRTRPWPVVRNHPTAPLCSVR</sequence>
<dbReference type="Proteomes" id="UP001159363">
    <property type="component" value="Chromosome 5"/>
</dbReference>
<feature type="transmembrane region" description="Helical" evidence="1">
    <location>
        <begin position="107"/>
        <end position="125"/>
    </location>
</feature>
<proteinExistence type="predicted"/>
<organism evidence="2 3">
    <name type="scientific">Dryococelus australis</name>
    <dbReference type="NCBI Taxonomy" id="614101"/>
    <lineage>
        <taxon>Eukaryota</taxon>
        <taxon>Metazoa</taxon>
        <taxon>Ecdysozoa</taxon>
        <taxon>Arthropoda</taxon>
        <taxon>Hexapoda</taxon>
        <taxon>Insecta</taxon>
        <taxon>Pterygota</taxon>
        <taxon>Neoptera</taxon>
        <taxon>Polyneoptera</taxon>
        <taxon>Phasmatodea</taxon>
        <taxon>Verophasmatodea</taxon>
        <taxon>Anareolatae</taxon>
        <taxon>Phasmatidae</taxon>
        <taxon>Eurycanthinae</taxon>
        <taxon>Dryococelus</taxon>
    </lineage>
</organism>
<evidence type="ECO:0000313" key="2">
    <source>
        <dbReference type="EMBL" id="KAJ8881837.1"/>
    </source>
</evidence>
<comment type="caution">
    <text evidence="2">The sequence shown here is derived from an EMBL/GenBank/DDBJ whole genome shotgun (WGS) entry which is preliminary data.</text>
</comment>
<keyword evidence="1" id="KW-0472">Membrane</keyword>
<dbReference type="EMBL" id="JARBHB010000006">
    <property type="protein sequence ID" value="KAJ8881837.1"/>
    <property type="molecule type" value="Genomic_DNA"/>
</dbReference>
<keyword evidence="1" id="KW-0812">Transmembrane</keyword>
<evidence type="ECO:0000256" key="1">
    <source>
        <dbReference type="SAM" id="Phobius"/>
    </source>
</evidence>
<feature type="transmembrane region" description="Helical" evidence="1">
    <location>
        <begin position="137"/>
        <end position="155"/>
    </location>
</feature>
<accession>A0ABQ9HBY4</accession>
<feature type="transmembrane region" description="Helical" evidence="1">
    <location>
        <begin position="175"/>
        <end position="194"/>
    </location>
</feature>
<protein>
    <submittedName>
        <fullName evidence="2">Uncharacterized protein</fullName>
    </submittedName>
</protein>
<reference evidence="2 3" key="1">
    <citation type="submission" date="2023-02" db="EMBL/GenBank/DDBJ databases">
        <title>LHISI_Scaffold_Assembly.</title>
        <authorList>
            <person name="Stuart O.P."/>
            <person name="Cleave R."/>
            <person name="Magrath M.J.L."/>
            <person name="Mikheyev A.S."/>
        </authorList>
    </citation>
    <scope>NUCLEOTIDE SEQUENCE [LARGE SCALE GENOMIC DNA]</scope>
    <source>
        <strain evidence="2">Daus_M_001</strain>
        <tissue evidence="2">Leg muscle</tissue>
    </source>
</reference>
<keyword evidence="1" id="KW-1133">Transmembrane helix</keyword>
<evidence type="ECO:0000313" key="3">
    <source>
        <dbReference type="Proteomes" id="UP001159363"/>
    </source>
</evidence>
<gene>
    <name evidence="2" type="ORF">PR048_018323</name>
</gene>
<keyword evidence="3" id="KW-1185">Reference proteome</keyword>